<organism evidence="1 2">
    <name type="scientific">Cuscuta europaea</name>
    <name type="common">European dodder</name>
    <dbReference type="NCBI Taxonomy" id="41803"/>
    <lineage>
        <taxon>Eukaryota</taxon>
        <taxon>Viridiplantae</taxon>
        <taxon>Streptophyta</taxon>
        <taxon>Embryophyta</taxon>
        <taxon>Tracheophyta</taxon>
        <taxon>Spermatophyta</taxon>
        <taxon>Magnoliopsida</taxon>
        <taxon>eudicotyledons</taxon>
        <taxon>Gunneridae</taxon>
        <taxon>Pentapetalae</taxon>
        <taxon>asterids</taxon>
        <taxon>lamiids</taxon>
        <taxon>Solanales</taxon>
        <taxon>Convolvulaceae</taxon>
        <taxon>Cuscuteae</taxon>
        <taxon>Cuscuta</taxon>
        <taxon>Cuscuta subgen. Cuscuta</taxon>
    </lineage>
</organism>
<protein>
    <submittedName>
        <fullName evidence="1">Uncharacterized protein</fullName>
    </submittedName>
</protein>
<name>A0A9P1ENN4_CUSEU</name>
<reference evidence="1" key="1">
    <citation type="submission" date="2022-07" db="EMBL/GenBank/DDBJ databases">
        <authorList>
            <person name="Macas J."/>
            <person name="Novak P."/>
            <person name="Neumann P."/>
        </authorList>
    </citation>
    <scope>NUCLEOTIDE SEQUENCE</scope>
</reference>
<dbReference type="Proteomes" id="UP001152484">
    <property type="component" value="Unassembled WGS sequence"/>
</dbReference>
<gene>
    <name evidence="1" type="ORF">CEURO_LOCUS22669</name>
</gene>
<sequence>MESARKGKIRKLQIQGLPGSIIRKLRRQLRNLDASFAKGLITRKTTALSTTLGVRKRGCLSCRKPIDGERYIYIDDGKRVEVEAISVFRLLLKTYFYLDLKET</sequence>
<evidence type="ECO:0000313" key="1">
    <source>
        <dbReference type="EMBL" id="CAH9120319.1"/>
    </source>
</evidence>
<comment type="caution">
    <text evidence="1">The sequence shown here is derived from an EMBL/GenBank/DDBJ whole genome shotgun (WGS) entry which is preliminary data.</text>
</comment>
<evidence type="ECO:0000313" key="2">
    <source>
        <dbReference type="Proteomes" id="UP001152484"/>
    </source>
</evidence>
<keyword evidence="2" id="KW-1185">Reference proteome</keyword>
<proteinExistence type="predicted"/>
<dbReference type="OrthoDB" id="1929566at2759"/>
<accession>A0A9P1ENN4</accession>
<dbReference type="AlphaFoldDB" id="A0A9P1ENN4"/>
<dbReference type="EMBL" id="CAMAPE010000098">
    <property type="protein sequence ID" value="CAH9120319.1"/>
    <property type="molecule type" value="Genomic_DNA"/>
</dbReference>